<comment type="caution">
    <text evidence="1">The sequence shown here is derived from an EMBL/GenBank/DDBJ whole genome shotgun (WGS) entry which is preliminary data.</text>
</comment>
<organism evidence="1 2">
    <name type="scientific">Campylobacter jejuni</name>
    <dbReference type="NCBI Taxonomy" id="197"/>
    <lineage>
        <taxon>Bacteria</taxon>
        <taxon>Pseudomonadati</taxon>
        <taxon>Campylobacterota</taxon>
        <taxon>Epsilonproteobacteria</taxon>
        <taxon>Campylobacterales</taxon>
        <taxon>Campylobacteraceae</taxon>
        <taxon>Campylobacter</taxon>
    </lineage>
</organism>
<dbReference type="EMBL" id="PQZD01000003">
    <property type="protein sequence ID" value="RTI48588.1"/>
    <property type="molecule type" value="Genomic_DNA"/>
</dbReference>
<reference evidence="1" key="2">
    <citation type="journal article" date="2019" name="Appl. Environ. Microbiol.">
        <title>Population genetics and characterization of Campylobacter jejuni isolates in western jackdaws and game birds in Finland.</title>
        <authorList>
            <person name="Kovanen S."/>
            <person name="Rossi M."/>
            <person name="Pohja-Mykra M."/>
            <person name="Nieminen T."/>
            <person name="Raunio-Saarnisto M."/>
            <person name="Sauvala M."/>
            <person name="Fredriksson-Ahomaa M."/>
            <person name="Hanninen M.L."/>
            <person name="Kivisto R."/>
        </authorList>
    </citation>
    <scope>NUCLEOTIDE SEQUENCE</scope>
    <source>
        <strain evidence="1">SO-26</strain>
    </source>
</reference>
<evidence type="ECO:0008006" key="3">
    <source>
        <dbReference type="Google" id="ProtNLM"/>
    </source>
</evidence>
<dbReference type="RefSeq" id="WP_126262890.1">
    <property type="nucleotide sequence ID" value="NZ_PQZD01000003.1"/>
</dbReference>
<name>A0AAX1Z4X2_CAMJU</name>
<gene>
    <name evidence="1" type="ORF">C3I27_03985</name>
</gene>
<proteinExistence type="predicted"/>
<dbReference type="AlphaFoldDB" id="A0AAX1Z4X2"/>
<sequence length="224" mass="25570">MGNKLVDLCEQALAMKGDYDFGNLKYLSVGITGYISKRVVKEIKKLQYTLDGEVKEIYLIECNADQPNYKYYCLALEELDTTSEPFVMRFKPLVAMLLEYTTKYRGLGYGPFRVVRGVETLTSFRGKGLGKKLYTVLVDDLKWTLMGDQEQYAGARNLWTSLSNSPGFKVDIVELATGKVIAKDVNLQDALDERIWTDEDLKLTGTKEERMRGRFNRLVLTKVI</sequence>
<evidence type="ECO:0000313" key="1">
    <source>
        <dbReference type="EMBL" id="RTI48588.1"/>
    </source>
</evidence>
<reference evidence="1" key="1">
    <citation type="submission" date="2018-01" db="EMBL/GenBank/DDBJ databases">
        <authorList>
            <person name="Kovanen S."/>
            <person name="Nieminen T."/>
            <person name="Pohja-Mykra M."/>
            <person name="Raunio-Saarnisto M."/>
            <person name="Sauvala M."/>
            <person name="Fredriksson-Ahomaa M."/>
            <person name="Hanninen M.-L."/>
            <person name="Kivisto R."/>
        </authorList>
    </citation>
    <scope>NUCLEOTIDE SEQUENCE</scope>
    <source>
        <strain evidence="1">SO-26</strain>
    </source>
</reference>
<dbReference type="Proteomes" id="UP000287197">
    <property type="component" value="Unassembled WGS sequence"/>
</dbReference>
<evidence type="ECO:0000313" key="2">
    <source>
        <dbReference type="Proteomes" id="UP000287197"/>
    </source>
</evidence>
<accession>A0AAX1Z4X2</accession>
<protein>
    <recommendedName>
        <fullName evidence="3">GNAT family N-acetyltransferase</fullName>
    </recommendedName>
</protein>